<feature type="binding site" evidence="8">
    <location>
        <position position="222"/>
    </location>
    <ligand>
        <name>allantoate</name>
        <dbReference type="ChEBI" id="CHEBI:17536"/>
    </ligand>
</feature>
<evidence type="ECO:0000313" key="10">
    <source>
        <dbReference type="EMBL" id="NOT33579.1"/>
    </source>
</evidence>
<comment type="cofactor">
    <cofactor evidence="7">
        <name>Zn(2+)</name>
        <dbReference type="ChEBI" id="CHEBI:29105"/>
    </cofactor>
    <text evidence="7">Binds 2 Zn(2+) ions per subunit.</text>
</comment>
<sequence>MAAFDRTTLMQLLEGLARHSAPGPGITRLVYDDAWIDAHRWLCAEARAVGLEASADAAGNLLFHPRELRPDPSNPPRALMVGSHLDSVRNGGRYDGAYGVIAGLMLAAEHRGGAGLPVIGFVTCEEEQSRLDGHMLGGRSLLGEIENSVLDVVKDADGVSWRQALEAARKVGCAVALAEGARPFPPLVRPAAQLELHIEQGPVLETSGELLGVVERIAGYRRVRARFEGDARHSGTTPMSLRRDALAAAAELVLETESLARDAGAPAVATAGNARVSPGLYNVVPGACELWLEVRHSELSRLDALQAELERRARAIAARRGLSLTLETLTQQAPTELSLSLAASARQLATERAVSHRVMVSGAAHDTMEFARAGIPALLLFVPSHGGISHSPDEFSEPDELWAGLEFASELLTRWRKEVA</sequence>
<evidence type="ECO:0000256" key="2">
    <source>
        <dbReference type="ARBA" id="ARBA00006153"/>
    </source>
</evidence>
<name>A0A849SWQ7_UNCEI</name>
<keyword evidence="5 10" id="KW-0378">Hydrolase</keyword>
<feature type="binding site" evidence="7">
    <location>
        <position position="127"/>
    </location>
    <ligand>
        <name>Zn(2+)</name>
        <dbReference type="ChEBI" id="CHEBI:29105"/>
        <label>2</label>
    </ligand>
</feature>
<evidence type="ECO:0000256" key="8">
    <source>
        <dbReference type="PIRSR" id="PIRSR001235-2"/>
    </source>
</evidence>
<feature type="binding site" evidence="8">
    <location>
        <position position="295"/>
    </location>
    <ligand>
        <name>allantoate</name>
        <dbReference type="ChEBI" id="CHEBI:17536"/>
    </ligand>
</feature>
<protein>
    <submittedName>
        <fullName evidence="10">Hydantoinase/carbamoylase family amidase</fullName>
        <ecNumber evidence="10">3.5.-.-</ecNumber>
    </submittedName>
</protein>
<accession>A0A849SWQ7</accession>
<evidence type="ECO:0000256" key="1">
    <source>
        <dbReference type="ARBA" id="ARBA00001936"/>
    </source>
</evidence>
<dbReference type="Gene3D" id="3.30.70.360">
    <property type="match status" value="1"/>
</dbReference>
<dbReference type="PANTHER" id="PTHR32494:SF19">
    <property type="entry name" value="ALLANTOATE DEIMINASE-RELATED"/>
    <property type="match status" value="1"/>
</dbReference>
<dbReference type="EMBL" id="JABFRW010000055">
    <property type="protein sequence ID" value="NOT33579.1"/>
    <property type="molecule type" value="Genomic_DNA"/>
</dbReference>
<dbReference type="PIRSF" id="PIRSF001235">
    <property type="entry name" value="Amidase_carbamoylase"/>
    <property type="match status" value="1"/>
</dbReference>
<evidence type="ECO:0000256" key="3">
    <source>
        <dbReference type="ARBA" id="ARBA00011738"/>
    </source>
</evidence>
<evidence type="ECO:0000256" key="4">
    <source>
        <dbReference type="ARBA" id="ARBA00022723"/>
    </source>
</evidence>
<dbReference type="NCBIfam" id="TIGR01879">
    <property type="entry name" value="hydantase"/>
    <property type="match status" value="1"/>
</dbReference>
<dbReference type="PANTHER" id="PTHR32494">
    <property type="entry name" value="ALLANTOATE DEIMINASE-RELATED"/>
    <property type="match status" value="1"/>
</dbReference>
<dbReference type="EC" id="3.5.-.-" evidence="10"/>
<comment type="caution">
    <text evidence="10">The sequence shown here is derived from an EMBL/GenBank/DDBJ whole genome shotgun (WGS) entry which is preliminary data.</text>
</comment>
<comment type="cofactor">
    <cofactor evidence="1">
        <name>Mn(2+)</name>
        <dbReference type="ChEBI" id="CHEBI:29035"/>
    </cofactor>
</comment>
<feature type="binding site" evidence="7">
    <location>
        <position position="84"/>
    </location>
    <ligand>
        <name>Zn(2+)</name>
        <dbReference type="ChEBI" id="CHEBI:29105"/>
        <label>1</label>
    </ligand>
</feature>
<proteinExistence type="inferred from homology"/>
<dbReference type="InterPro" id="IPR011650">
    <property type="entry name" value="Peptidase_M20_dimer"/>
</dbReference>
<dbReference type="InterPro" id="IPR002933">
    <property type="entry name" value="Peptidase_M20"/>
</dbReference>
<dbReference type="GO" id="GO:0046872">
    <property type="term" value="F:metal ion binding"/>
    <property type="evidence" value="ECO:0007669"/>
    <property type="project" value="UniProtKB-KW"/>
</dbReference>
<comment type="subunit">
    <text evidence="3">Homodimer.</text>
</comment>
<feature type="binding site" evidence="7">
    <location>
        <position position="95"/>
    </location>
    <ligand>
        <name>Zn(2+)</name>
        <dbReference type="ChEBI" id="CHEBI:29105"/>
        <label>1</label>
    </ligand>
</feature>
<feature type="domain" description="Peptidase M20 dimerisation" evidence="9">
    <location>
        <begin position="219"/>
        <end position="317"/>
    </location>
</feature>
<keyword evidence="4 7" id="KW-0479">Metal-binding</keyword>
<dbReference type="Gene3D" id="3.40.630.10">
    <property type="entry name" value="Zn peptidases"/>
    <property type="match status" value="1"/>
</dbReference>
<dbReference type="Proteomes" id="UP000580839">
    <property type="component" value="Unassembled WGS sequence"/>
</dbReference>
<keyword evidence="6" id="KW-0464">Manganese</keyword>
<keyword evidence="7" id="KW-0862">Zinc</keyword>
<gene>
    <name evidence="10" type="ORF">HOP12_05335</name>
</gene>
<feature type="binding site" evidence="7">
    <location>
        <position position="390"/>
    </location>
    <ligand>
        <name>Zn(2+)</name>
        <dbReference type="ChEBI" id="CHEBI:29105"/>
        <label>2</label>
    </ligand>
</feature>
<dbReference type="SUPFAM" id="SSF55031">
    <property type="entry name" value="Bacterial exopeptidase dimerisation domain"/>
    <property type="match status" value="1"/>
</dbReference>
<dbReference type="AlphaFoldDB" id="A0A849SWQ7"/>
<evidence type="ECO:0000256" key="6">
    <source>
        <dbReference type="ARBA" id="ARBA00023211"/>
    </source>
</evidence>
<dbReference type="Pfam" id="PF07687">
    <property type="entry name" value="M20_dimer"/>
    <property type="match status" value="1"/>
</dbReference>
<dbReference type="Pfam" id="PF01546">
    <property type="entry name" value="Peptidase_M20"/>
    <property type="match status" value="1"/>
</dbReference>
<evidence type="ECO:0000256" key="7">
    <source>
        <dbReference type="PIRSR" id="PIRSR001235-1"/>
    </source>
</evidence>
<comment type="similarity">
    <text evidence="2">Belongs to the peptidase M20 family.</text>
</comment>
<evidence type="ECO:0000313" key="11">
    <source>
        <dbReference type="Proteomes" id="UP000580839"/>
    </source>
</evidence>
<reference evidence="10 11" key="1">
    <citation type="submission" date="2020-04" db="EMBL/GenBank/DDBJ databases">
        <title>Metagenomic profiling of ammonia- and methane-oxidizing microorganisms in a Dutch drinking water treatment plant.</title>
        <authorList>
            <person name="Poghosyan L."/>
            <person name="Leucker S."/>
        </authorList>
    </citation>
    <scope>NUCLEOTIDE SEQUENCE [LARGE SCALE GENOMIC DNA]</scope>
    <source>
        <strain evidence="10">S-RSF-IL-03</strain>
    </source>
</reference>
<evidence type="ECO:0000256" key="5">
    <source>
        <dbReference type="ARBA" id="ARBA00022801"/>
    </source>
</evidence>
<dbReference type="InterPro" id="IPR036264">
    <property type="entry name" value="Bact_exopeptidase_dim_dom"/>
</dbReference>
<dbReference type="SUPFAM" id="SSF53187">
    <property type="entry name" value="Zn-dependent exopeptidases"/>
    <property type="match status" value="1"/>
</dbReference>
<evidence type="ECO:0000259" key="9">
    <source>
        <dbReference type="Pfam" id="PF07687"/>
    </source>
</evidence>
<feature type="binding site" evidence="8">
    <location>
        <position position="282"/>
    </location>
    <ligand>
        <name>allantoate</name>
        <dbReference type="ChEBI" id="CHEBI:17536"/>
    </ligand>
</feature>
<dbReference type="GO" id="GO:0016813">
    <property type="term" value="F:hydrolase activity, acting on carbon-nitrogen (but not peptide) bonds, in linear amidines"/>
    <property type="evidence" value="ECO:0007669"/>
    <property type="project" value="InterPro"/>
</dbReference>
<feature type="binding site" evidence="7">
    <location>
        <position position="197"/>
    </location>
    <ligand>
        <name>Zn(2+)</name>
        <dbReference type="ChEBI" id="CHEBI:29105"/>
        <label>1</label>
    </ligand>
</feature>
<organism evidence="10 11">
    <name type="scientific">Eiseniibacteriota bacterium</name>
    <dbReference type="NCBI Taxonomy" id="2212470"/>
    <lineage>
        <taxon>Bacteria</taxon>
        <taxon>Candidatus Eiseniibacteriota</taxon>
    </lineage>
</organism>
<feature type="binding site" evidence="7">
    <location>
        <position position="95"/>
    </location>
    <ligand>
        <name>Zn(2+)</name>
        <dbReference type="ChEBI" id="CHEBI:29105"/>
        <label>2</label>
    </ligand>
</feature>
<dbReference type="InterPro" id="IPR010158">
    <property type="entry name" value="Amidase_Cbmase"/>
</dbReference>